<reference evidence="3" key="1">
    <citation type="submission" date="2017-01" db="EMBL/GenBank/DDBJ databases">
        <authorList>
            <person name="Wang Y."/>
            <person name="White M."/>
            <person name="Kvist S."/>
            <person name="Moncalvo J.-M."/>
        </authorList>
    </citation>
    <scope>NUCLEOTIDE SEQUENCE [LARGE SCALE GENOMIC DNA]</scope>
    <source>
        <strain evidence="3">ID-206-W2</strain>
    </source>
</reference>
<organism evidence="2 3">
    <name type="scientific">Smittium culicis</name>
    <dbReference type="NCBI Taxonomy" id="133412"/>
    <lineage>
        <taxon>Eukaryota</taxon>
        <taxon>Fungi</taxon>
        <taxon>Fungi incertae sedis</taxon>
        <taxon>Zoopagomycota</taxon>
        <taxon>Kickxellomycotina</taxon>
        <taxon>Harpellomycetes</taxon>
        <taxon>Harpellales</taxon>
        <taxon>Legeriomycetaceae</taxon>
        <taxon>Smittium</taxon>
    </lineage>
</organism>
<dbReference type="EMBL" id="LSSM01005440">
    <property type="protein sequence ID" value="OMJ12692.1"/>
    <property type="molecule type" value="Genomic_DNA"/>
</dbReference>
<evidence type="ECO:0000313" key="3">
    <source>
        <dbReference type="Proteomes" id="UP000187429"/>
    </source>
</evidence>
<feature type="compositionally biased region" description="Polar residues" evidence="1">
    <location>
        <begin position="183"/>
        <end position="193"/>
    </location>
</feature>
<dbReference type="GO" id="GO:0000307">
    <property type="term" value="C:cyclin-dependent protein kinase holoenzyme complex"/>
    <property type="evidence" value="ECO:0007669"/>
    <property type="project" value="TreeGrafter"/>
</dbReference>
<dbReference type="InterPro" id="IPR013922">
    <property type="entry name" value="Cyclin_PHO80-like"/>
</dbReference>
<dbReference type="GO" id="GO:0016538">
    <property type="term" value="F:cyclin-dependent protein serine/threonine kinase regulator activity"/>
    <property type="evidence" value="ECO:0007669"/>
    <property type="project" value="TreeGrafter"/>
</dbReference>
<gene>
    <name evidence="2" type="ORF">AYI69_g9308</name>
</gene>
<feature type="region of interest" description="Disordered" evidence="1">
    <location>
        <begin position="183"/>
        <end position="202"/>
    </location>
</feature>
<accession>A0A1R1XDJ1</accession>
<keyword evidence="3" id="KW-1185">Reference proteome</keyword>
<protein>
    <submittedName>
        <fullName evidence="2">G1/S-specific cyclin pas1</fullName>
    </submittedName>
</protein>
<dbReference type="Gene3D" id="1.10.472.10">
    <property type="entry name" value="Cyclin-like"/>
    <property type="match status" value="1"/>
</dbReference>
<dbReference type="Proteomes" id="UP000187429">
    <property type="component" value="Unassembled WGS sequence"/>
</dbReference>
<name>A0A1R1XDJ1_9FUNG</name>
<dbReference type="AlphaFoldDB" id="A0A1R1XDJ1"/>
<dbReference type="PANTHER" id="PTHR15615">
    <property type="match status" value="1"/>
</dbReference>
<dbReference type="Pfam" id="PF08613">
    <property type="entry name" value="Cyclin"/>
    <property type="match status" value="1"/>
</dbReference>
<dbReference type="GO" id="GO:0005634">
    <property type="term" value="C:nucleus"/>
    <property type="evidence" value="ECO:0007669"/>
    <property type="project" value="TreeGrafter"/>
</dbReference>
<sequence length="378" mass="41471">MLNNHVSKNQNSLKRTLYPNDTSCNNLTALTPNKRIKISQQFQNIQQCISETNPASSQNLLSLSNLPIAFASSNEALPNTNIPPNFKNANSLQFALLKKIAFDKSRALASAKLSKLVNVIAHVLNTILPCNNFNPSIATISSFISSSFQASKLPLSILEVALIYILRAKSALLASNSSSPQLPTQQYPNTIHHPNSIRLSSSQKSSLERFFSDSKKFKQSIPINSHQNTPNFETISSATTSPALSPVTPIALDTSNITLVTQNPNSISISLPLPSPPLKQPLSKDFPSKISPNHIQTVLNTCNKSTEFCNRIFLASLISASKFCLDKSLSNKAWSKITNLPTSNINSLEVSFLTLINFKLFVSQQQFSQCRTLIDTLL</sequence>
<dbReference type="PANTHER" id="PTHR15615:SF27">
    <property type="entry name" value="PHO85 CYCLIN CLG1"/>
    <property type="match status" value="1"/>
</dbReference>
<evidence type="ECO:0000313" key="2">
    <source>
        <dbReference type="EMBL" id="OMJ12692.1"/>
    </source>
</evidence>
<proteinExistence type="predicted"/>
<dbReference type="GO" id="GO:0019901">
    <property type="term" value="F:protein kinase binding"/>
    <property type="evidence" value="ECO:0007669"/>
    <property type="project" value="InterPro"/>
</dbReference>
<comment type="caution">
    <text evidence="2">The sequence shown here is derived from an EMBL/GenBank/DDBJ whole genome shotgun (WGS) entry which is preliminary data.</text>
</comment>
<evidence type="ECO:0000256" key="1">
    <source>
        <dbReference type="SAM" id="MobiDB-lite"/>
    </source>
</evidence>
<dbReference type="OrthoDB" id="286814at2759"/>